<feature type="compositionally biased region" description="Basic and acidic residues" evidence="1">
    <location>
        <begin position="92"/>
        <end position="104"/>
    </location>
</feature>
<evidence type="ECO:0000313" key="3">
    <source>
        <dbReference type="EMBL" id="GGI24478.1"/>
    </source>
</evidence>
<organism evidence="3 4">
    <name type="scientific">Bradyrhizobium guangdongense</name>
    <dbReference type="NCBI Taxonomy" id="1325090"/>
    <lineage>
        <taxon>Bacteria</taxon>
        <taxon>Pseudomonadati</taxon>
        <taxon>Pseudomonadota</taxon>
        <taxon>Alphaproteobacteria</taxon>
        <taxon>Hyphomicrobiales</taxon>
        <taxon>Nitrobacteraceae</taxon>
        <taxon>Bradyrhizobium</taxon>
    </lineage>
</organism>
<protein>
    <submittedName>
        <fullName evidence="3">Uncharacterized protein</fullName>
    </submittedName>
</protein>
<reference evidence="3" key="1">
    <citation type="journal article" date="2014" name="Int. J. Syst. Evol. Microbiol.">
        <title>Complete genome sequence of Corynebacterium casei LMG S-19264T (=DSM 44701T), isolated from a smear-ripened cheese.</title>
        <authorList>
            <consortium name="US DOE Joint Genome Institute (JGI-PGF)"/>
            <person name="Walter F."/>
            <person name="Albersmeier A."/>
            <person name="Kalinowski J."/>
            <person name="Ruckert C."/>
        </authorList>
    </citation>
    <scope>NUCLEOTIDE SEQUENCE</scope>
    <source>
        <strain evidence="3">CGMCC 1.15034</strain>
    </source>
</reference>
<feature type="compositionally biased region" description="Polar residues" evidence="1">
    <location>
        <begin position="80"/>
        <end position="91"/>
    </location>
</feature>
<reference evidence="3" key="2">
    <citation type="submission" date="2022-12" db="EMBL/GenBank/DDBJ databases">
        <authorList>
            <person name="Sun Q."/>
            <person name="Zhou Y."/>
        </authorList>
    </citation>
    <scope>NUCLEOTIDE SEQUENCE</scope>
    <source>
        <strain evidence="3">CGMCC 1.15034</strain>
    </source>
</reference>
<dbReference type="EMBL" id="BMHC01000005">
    <property type="protein sequence ID" value="GGI24478.1"/>
    <property type="molecule type" value="Genomic_DNA"/>
</dbReference>
<keyword evidence="2" id="KW-0472">Membrane</keyword>
<proteinExistence type="predicted"/>
<dbReference type="AlphaFoldDB" id="A0AA87W3Q0"/>
<name>A0AA87W3Q0_9BRAD</name>
<accession>A0AA87W3Q0</accession>
<feature type="region of interest" description="Disordered" evidence="1">
    <location>
        <begin position="79"/>
        <end position="147"/>
    </location>
</feature>
<evidence type="ECO:0000313" key="4">
    <source>
        <dbReference type="Proteomes" id="UP000625079"/>
    </source>
</evidence>
<evidence type="ECO:0000256" key="1">
    <source>
        <dbReference type="SAM" id="MobiDB-lite"/>
    </source>
</evidence>
<evidence type="ECO:0000256" key="2">
    <source>
        <dbReference type="SAM" id="Phobius"/>
    </source>
</evidence>
<sequence length="147" mass="15748">MNAAFWRPTEEFPLRRVRNRRPGNSLIPLMKAVIDMPGQNNNRNLKLDLMIACSLFAAGVVVSVMSLAQIRAESRMELAQATQPLQGTPSNDQDKTPAEAKPGGERPTTPAPEPARPDPQTQGAAGAAKPALPPAPAEKVAPPIQQK</sequence>
<dbReference type="Proteomes" id="UP000625079">
    <property type="component" value="Unassembled WGS sequence"/>
</dbReference>
<gene>
    <name evidence="3" type="ORF">GCM10010987_29590</name>
</gene>
<comment type="caution">
    <text evidence="3">The sequence shown here is derived from an EMBL/GenBank/DDBJ whole genome shotgun (WGS) entry which is preliminary data.</text>
</comment>
<feature type="transmembrane region" description="Helical" evidence="2">
    <location>
        <begin position="49"/>
        <end position="68"/>
    </location>
</feature>
<feature type="compositionally biased region" description="Low complexity" evidence="1">
    <location>
        <begin position="137"/>
        <end position="147"/>
    </location>
</feature>
<keyword evidence="2" id="KW-1133">Transmembrane helix</keyword>
<keyword evidence="2" id="KW-0812">Transmembrane</keyword>